<dbReference type="VEuPathDB" id="TrichDB:TRFO_33800"/>
<name>A0A1J4JQC8_9EUKA</name>
<proteinExistence type="predicted"/>
<dbReference type="AlphaFoldDB" id="A0A1J4JQC8"/>
<dbReference type="GeneID" id="94843986"/>
<protein>
    <submittedName>
        <fullName evidence="2">Uncharacterized protein</fullName>
    </submittedName>
</protein>
<evidence type="ECO:0000313" key="3">
    <source>
        <dbReference type="Proteomes" id="UP000179807"/>
    </source>
</evidence>
<evidence type="ECO:0000313" key="2">
    <source>
        <dbReference type="EMBL" id="OHS99723.1"/>
    </source>
</evidence>
<keyword evidence="3" id="KW-1185">Reference proteome</keyword>
<feature type="region of interest" description="Disordered" evidence="1">
    <location>
        <begin position="21"/>
        <end position="58"/>
    </location>
</feature>
<feature type="compositionally biased region" description="Basic and acidic residues" evidence="1">
    <location>
        <begin position="31"/>
        <end position="41"/>
    </location>
</feature>
<reference evidence="2" key="1">
    <citation type="submission" date="2016-10" db="EMBL/GenBank/DDBJ databases">
        <authorList>
            <person name="Benchimol M."/>
            <person name="Almeida L.G."/>
            <person name="Vasconcelos A.T."/>
            <person name="Perreira-Neves A."/>
            <person name="Rosa I.A."/>
            <person name="Tasca T."/>
            <person name="Bogo M.R."/>
            <person name="de Souza W."/>
        </authorList>
    </citation>
    <scope>NUCLEOTIDE SEQUENCE [LARGE SCALE GENOMIC DNA]</scope>
    <source>
        <strain evidence="2">K</strain>
    </source>
</reference>
<gene>
    <name evidence="2" type="ORF">TRFO_33800</name>
</gene>
<accession>A0A1J4JQC8</accession>
<organism evidence="2 3">
    <name type="scientific">Tritrichomonas foetus</name>
    <dbReference type="NCBI Taxonomy" id="1144522"/>
    <lineage>
        <taxon>Eukaryota</taxon>
        <taxon>Metamonada</taxon>
        <taxon>Parabasalia</taxon>
        <taxon>Tritrichomonadida</taxon>
        <taxon>Tritrichomonadidae</taxon>
        <taxon>Tritrichomonas</taxon>
    </lineage>
</organism>
<dbReference type="Proteomes" id="UP000179807">
    <property type="component" value="Unassembled WGS sequence"/>
</dbReference>
<evidence type="ECO:0000256" key="1">
    <source>
        <dbReference type="SAM" id="MobiDB-lite"/>
    </source>
</evidence>
<dbReference type="EMBL" id="MLAK01000991">
    <property type="protein sequence ID" value="OHS99723.1"/>
    <property type="molecule type" value="Genomic_DNA"/>
</dbReference>
<comment type="caution">
    <text evidence="2">The sequence shown here is derived from an EMBL/GenBank/DDBJ whole genome shotgun (WGS) entry which is preliminary data.</text>
</comment>
<sequence length="234" mass="26510">MAEAELTKIIGNSYVIIKSSGSRTQKPTEGQVKKEDYHSVEISEPCSGESPNSHGTEADKIHTESTSIFHSKGVRRTGKKVVRNWGDIQVINQNSNKEENHSIEVKGDKWSTSTESYVVYHSNARRKKIVNNNHNIINEVPFHDISTATKMNEQRLSTNKNPGIVIKSATDSSKVYHRRPIGWVEPITKDQNVIVVETPKERVIENNGRIVKIGESYIQYHSSGKRQPKYLIFQ</sequence>
<dbReference type="RefSeq" id="XP_068352860.1">
    <property type="nucleotide sequence ID" value="XM_068509282.1"/>
</dbReference>